<dbReference type="PANTHER" id="PTHR30486">
    <property type="entry name" value="TWITCHING MOTILITY PROTEIN PILT"/>
    <property type="match status" value="1"/>
</dbReference>
<dbReference type="SUPFAM" id="SSF52540">
    <property type="entry name" value="P-loop containing nucleoside triphosphate hydrolases"/>
    <property type="match status" value="1"/>
</dbReference>
<dbReference type="CDD" id="cd01130">
    <property type="entry name" value="VirB11-like_ATPase"/>
    <property type="match status" value="1"/>
</dbReference>
<dbReference type="AlphaFoldDB" id="A0A517M8U3"/>
<sequence>MIRSLEKVPQDARAKRLSELKVQLHKKLISGMDMRVLNNVSTEVMVTQLRAAAEHLCGGHTDLLTQAERTRLIDELVDETLGFGPLEPLLNDPTISDILINGPNSVFVERRGKVEPSTACFRSLDHLIEIVQRIVGRVGRRIDESSPIVDARLPDGSRLNAVVKPLAIDGALVSIRRAATRPLTASDLIAHGAISKEMLTFLGAAVRGGANILVSGGTGAGKTTLLNALSAFISPDERIVTIEDAAELQLQQPHVAKMETRPPNLEGKGEINCRDLLKNALRMRPDRIIVGECRGAEAFDMLQSMNTGHDGGMTTLHANDCREALSRLSMLTNLAAPELPMQLIERQIASSIDLVVQVARLPSGARKVIQISEITGMMSNAINIHDIFTWNQEGVDKEGKPIGHFSACGIVPDCLEKLMNQGWQPPKDLFTASPNSDARIDRIWGDKTI</sequence>
<dbReference type="GO" id="GO:0016887">
    <property type="term" value="F:ATP hydrolysis activity"/>
    <property type="evidence" value="ECO:0007669"/>
    <property type="project" value="InterPro"/>
</dbReference>
<dbReference type="InterPro" id="IPR003593">
    <property type="entry name" value="AAA+_ATPase"/>
</dbReference>
<feature type="domain" description="AAA+ ATPase" evidence="2">
    <location>
        <begin position="208"/>
        <end position="362"/>
    </location>
</feature>
<evidence type="ECO:0000313" key="4">
    <source>
        <dbReference type="Proteomes" id="UP000320672"/>
    </source>
</evidence>
<evidence type="ECO:0000259" key="2">
    <source>
        <dbReference type="SMART" id="SM00382"/>
    </source>
</evidence>
<dbReference type="Gene3D" id="3.40.50.300">
    <property type="entry name" value="P-loop containing nucleotide triphosphate hydrolases"/>
    <property type="match status" value="1"/>
</dbReference>
<dbReference type="SMART" id="SM00382">
    <property type="entry name" value="AAA"/>
    <property type="match status" value="1"/>
</dbReference>
<accession>A0A517M8U3</accession>
<evidence type="ECO:0000256" key="1">
    <source>
        <dbReference type="ARBA" id="ARBA00006611"/>
    </source>
</evidence>
<dbReference type="PANTHER" id="PTHR30486:SF15">
    <property type="entry name" value="TYPE II_IV SECRETION SYSTEM ATPASE"/>
    <property type="match status" value="1"/>
</dbReference>
<dbReference type="OrthoDB" id="9810761at2"/>
<dbReference type="InterPro" id="IPR027417">
    <property type="entry name" value="P-loop_NTPase"/>
</dbReference>
<proteinExistence type="inferred from homology"/>
<dbReference type="Proteomes" id="UP000320672">
    <property type="component" value="Chromosome"/>
</dbReference>
<organism evidence="3 4">
    <name type="scientific">Roseimaritima multifibrata</name>
    <dbReference type="NCBI Taxonomy" id="1930274"/>
    <lineage>
        <taxon>Bacteria</taxon>
        <taxon>Pseudomonadati</taxon>
        <taxon>Planctomycetota</taxon>
        <taxon>Planctomycetia</taxon>
        <taxon>Pirellulales</taxon>
        <taxon>Pirellulaceae</taxon>
        <taxon>Roseimaritima</taxon>
    </lineage>
</organism>
<reference evidence="3 4" key="1">
    <citation type="submission" date="2019-02" db="EMBL/GenBank/DDBJ databases">
        <title>Deep-cultivation of Planctomycetes and their phenomic and genomic characterization uncovers novel biology.</title>
        <authorList>
            <person name="Wiegand S."/>
            <person name="Jogler M."/>
            <person name="Boedeker C."/>
            <person name="Pinto D."/>
            <person name="Vollmers J."/>
            <person name="Rivas-Marin E."/>
            <person name="Kohn T."/>
            <person name="Peeters S.H."/>
            <person name="Heuer A."/>
            <person name="Rast P."/>
            <person name="Oberbeckmann S."/>
            <person name="Bunk B."/>
            <person name="Jeske O."/>
            <person name="Meyerdierks A."/>
            <person name="Storesund J.E."/>
            <person name="Kallscheuer N."/>
            <person name="Luecker S."/>
            <person name="Lage O.M."/>
            <person name="Pohl T."/>
            <person name="Merkel B.J."/>
            <person name="Hornburger P."/>
            <person name="Mueller R.-W."/>
            <person name="Bruemmer F."/>
            <person name="Labrenz M."/>
            <person name="Spormann A.M."/>
            <person name="Op den Camp H."/>
            <person name="Overmann J."/>
            <person name="Amann R."/>
            <person name="Jetten M.S.M."/>
            <person name="Mascher T."/>
            <person name="Medema M.H."/>
            <person name="Devos D.P."/>
            <person name="Kaster A.-K."/>
            <person name="Ovreas L."/>
            <person name="Rohde M."/>
            <person name="Galperin M.Y."/>
            <person name="Jogler C."/>
        </authorList>
    </citation>
    <scope>NUCLEOTIDE SEQUENCE [LARGE SCALE GENOMIC DNA]</scope>
    <source>
        <strain evidence="3 4">FF011L</strain>
    </source>
</reference>
<protein>
    <submittedName>
        <fullName evidence="3">Conjugal transfer protein</fullName>
    </submittedName>
</protein>
<dbReference type="InterPro" id="IPR050921">
    <property type="entry name" value="T4SS_GSP_E_ATPase"/>
</dbReference>
<dbReference type="EMBL" id="CP036262">
    <property type="protein sequence ID" value="QDS91300.1"/>
    <property type="molecule type" value="Genomic_DNA"/>
</dbReference>
<name>A0A517M8U3_9BACT</name>
<gene>
    <name evidence="3" type="ORF">FF011L_00290</name>
</gene>
<dbReference type="InterPro" id="IPR001482">
    <property type="entry name" value="T2SS/T4SS_dom"/>
</dbReference>
<dbReference type="KEGG" id="rml:FF011L_00290"/>
<comment type="similarity">
    <text evidence="1">Belongs to the GSP E family.</text>
</comment>
<dbReference type="Pfam" id="PF00437">
    <property type="entry name" value="T2SSE"/>
    <property type="match status" value="1"/>
</dbReference>
<dbReference type="RefSeq" id="WP_145349388.1">
    <property type="nucleotide sequence ID" value="NZ_CP036262.1"/>
</dbReference>
<evidence type="ECO:0000313" key="3">
    <source>
        <dbReference type="EMBL" id="QDS91300.1"/>
    </source>
</evidence>
<dbReference type="Gene3D" id="3.30.450.380">
    <property type="match status" value="1"/>
</dbReference>
<keyword evidence="4" id="KW-1185">Reference proteome</keyword>